<dbReference type="Pfam" id="PF14322">
    <property type="entry name" value="SusD-like_3"/>
    <property type="match status" value="1"/>
</dbReference>
<dbReference type="InterPro" id="IPR033985">
    <property type="entry name" value="SusD-like_N"/>
</dbReference>
<keyword evidence="4" id="KW-0472">Membrane</keyword>
<evidence type="ECO:0000256" key="2">
    <source>
        <dbReference type="ARBA" id="ARBA00006275"/>
    </source>
</evidence>
<evidence type="ECO:0000313" key="11">
    <source>
        <dbReference type="Proteomes" id="UP000247681"/>
    </source>
</evidence>
<evidence type="ECO:0000256" key="3">
    <source>
        <dbReference type="ARBA" id="ARBA00022729"/>
    </source>
</evidence>
<feature type="chain" id="PRO_5015908877" evidence="7">
    <location>
        <begin position="26"/>
        <end position="633"/>
    </location>
</feature>
<gene>
    <name evidence="10" type="ORF">DMB68_08730</name>
</gene>
<keyword evidence="5" id="KW-0998">Cell outer membrane</keyword>
<dbReference type="OrthoDB" id="5694214at2"/>
<sequence length="633" mass="71916">MKMKHIYIRSIFLFLGLFLSSSCSDYLDKESDTELTLDAVFQSKTKVENWLASCYSRIPDPIWGGTVRQTGWEILADDITPSERWRQYGWDVIPFILGDWSVGSQWAPGYWNGLPQRIRECNIFIQNVKPLPEDGLTQEEVKLMIAECHFLKAYYYTLLLDTYGPIPFNPDAITPVDYNLPDLQVGQTPYDEIVTWVDKELREAALVLPTSYTEGRKFGRATSIMCEAVRARMLLFAASPLVNGNPEYIGHNTKDGKPLFNPTYDANKWRIAADASKKLIMDAEAAGHKLYTELNTAGGIDPFMSCQNLHLVEANNGNKEVLFARPSGDYREYDRHSAPSGNGGAGGLGVTQSLVDAFFMDNGLPITDPSSGYVETGFSSEDGFWTGGTTKYNAIKNAGLVTLAGTYRMYCNREPRFYLAVNFDKAWYTEGDNAGKDNGRRLEFFNGGKDNNHTHDAPQNGYLLRKRTDPTRNPRSGYFAARQGILFRLGEVYLNYAEALNESDPGNADILIYLNKIRERAGVRTYTIGASDALNIHVDNDQESIRKIIRMERRVELCTEGIRYSDLRRWKLAETVLNGPFYGMNYNGTNANDFYKRTVYQNRVYKKSFYWFPVYLAEIEKNPNLVQAPFWDK</sequence>
<evidence type="ECO:0000259" key="9">
    <source>
        <dbReference type="Pfam" id="PF14322"/>
    </source>
</evidence>
<protein>
    <submittedName>
        <fullName evidence="10">RagB/SusD family nutrient uptake outer membrane protein</fullName>
    </submittedName>
</protein>
<dbReference type="Proteomes" id="UP000247681">
    <property type="component" value="Unassembled WGS sequence"/>
</dbReference>
<dbReference type="AlphaFoldDB" id="A0A2V4C814"/>
<dbReference type="EMBL" id="QJHL01000001">
    <property type="protein sequence ID" value="PXY47215.1"/>
    <property type="molecule type" value="Genomic_DNA"/>
</dbReference>
<organism evidence="10 11">
    <name type="scientific">Flavobacterium hydrophilum</name>
    <dbReference type="NCBI Taxonomy" id="2211445"/>
    <lineage>
        <taxon>Bacteria</taxon>
        <taxon>Pseudomonadati</taxon>
        <taxon>Bacteroidota</taxon>
        <taxon>Flavobacteriia</taxon>
        <taxon>Flavobacteriales</taxon>
        <taxon>Flavobacteriaceae</taxon>
        <taxon>Flavobacterium</taxon>
    </lineage>
</organism>
<reference evidence="10 11" key="1">
    <citation type="submission" date="2018-05" db="EMBL/GenBank/DDBJ databases">
        <title>Flavobacterium sp. strain IMCC34758, incomplete genome.</title>
        <authorList>
            <person name="Joung Y."/>
        </authorList>
    </citation>
    <scope>NUCLEOTIDE SEQUENCE [LARGE SCALE GENOMIC DNA]</scope>
    <source>
        <strain evidence="10 11">IMCC34758</strain>
    </source>
</reference>
<accession>A0A2V4C814</accession>
<proteinExistence type="inferred from homology"/>
<name>A0A2V4C814_9FLAO</name>
<feature type="signal peptide" evidence="7">
    <location>
        <begin position="1"/>
        <end position="25"/>
    </location>
</feature>
<dbReference type="SUPFAM" id="SSF48452">
    <property type="entry name" value="TPR-like"/>
    <property type="match status" value="1"/>
</dbReference>
<evidence type="ECO:0000313" key="10">
    <source>
        <dbReference type="EMBL" id="PXY47215.1"/>
    </source>
</evidence>
<evidence type="ECO:0000256" key="7">
    <source>
        <dbReference type="SAM" id="SignalP"/>
    </source>
</evidence>
<evidence type="ECO:0000256" key="5">
    <source>
        <dbReference type="ARBA" id="ARBA00023237"/>
    </source>
</evidence>
<comment type="subcellular location">
    <subcellularLocation>
        <location evidence="1">Cell outer membrane</location>
    </subcellularLocation>
</comment>
<dbReference type="InterPro" id="IPR011990">
    <property type="entry name" value="TPR-like_helical_dom_sf"/>
</dbReference>
<comment type="caution">
    <text evidence="10">The sequence shown here is derived from an EMBL/GenBank/DDBJ whole genome shotgun (WGS) entry which is preliminary data.</text>
</comment>
<feature type="domain" description="SusD-like N-terminal" evidence="9">
    <location>
        <begin position="25"/>
        <end position="232"/>
    </location>
</feature>
<evidence type="ECO:0000256" key="4">
    <source>
        <dbReference type="ARBA" id="ARBA00023136"/>
    </source>
</evidence>
<feature type="domain" description="RagB/SusD" evidence="8">
    <location>
        <begin position="326"/>
        <end position="631"/>
    </location>
</feature>
<dbReference type="PROSITE" id="PS51257">
    <property type="entry name" value="PROKAR_LIPOPROTEIN"/>
    <property type="match status" value="1"/>
</dbReference>
<evidence type="ECO:0000256" key="6">
    <source>
        <dbReference type="SAM" id="MobiDB-lite"/>
    </source>
</evidence>
<dbReference type="GO" id="GO:0009279">
    <property type="term" value="C:cell outer membrane"/>
    <property type="evidence" value="ECO:0007669"/>
    <property type="project" value="UniProtKB-SubCell"/>
</dbReference>
<keyword evidence="11" id="KW-1185">Reference proteome</keyword>
<feature type="region of interest" description="Disordered" evidence="6">
    <location>
        <begin position="446"/>
        <end position="468"/>
    </location>
</feature>
<comment type="similarity">
    <text evidence="2">Belongs to the SusD family.</text>
</comment>
<dbReference type="Pfam" id="PF07980">
    <property type="entry name" value="SusD_RagB"/>
    <property type="match status" value="1"/>
</dbReference>
<evidence type="ECO:0000256" key="1">
    <source>
        <dbReference type="ARBA" id="ARBA00004442"/>
    </source>
</evidence>
<dbReference type="InterPro" id="IPR012944">
    <property type="entry name" value="SusD_RagB_dom"/>
</dbReference>
<evidence type="ECO:0000259" key="8">
    <source>
        <dbReference type="Pfam" id="PF07980"/>
    </source>
</evidence>
<keyword evidence="3 7" id="KW-0732">Signal</keyword>
<dbReference type="Gene3D" id="1.25.40.390">
    <property type="match status" value="1"/>
</dbReference>